<dbReference type="InterPro" id="IPR002076">
    <property type="entry name" value="ELO_fam"/>
</dbReference>
<evidence type="ECO:0000256" key="5">
    <source>
        <dbReference type="ARBA" id="ARBA00022832"/>
    </source>
</evidence>
<keyword evidence="5 10" id="KW-0276">Fatty acid metabolism</keyword>
<organism evidence="11 12">
    <name type="scientific">Rhipicephalus microplus</name>
    <name type="common">Cattle tick</name>
    <name type="synonym">Boophilus microplus</name>
    <dbReference type="NCBI Taxonomy" id="6941"/>
    <lineage>
        <taxon>Eukaryota</taxon>
        <taxon>Metazoa</taxon>
        <taxon>Ecdysozoa</taxon>
        <taxon>Arthropoda</taxon>
        <taxon>Chelicerata</taxon>
        <taxon>Arachnida</taxon>
        <taxon>Acari</taxon>
        <taxon>Parasitiformes</taxon>
        <taxon>Ixodida</taxon>
        <taxon>Ixodoidea</taxon>
        <taxon>Ixodidae</taxon>
        <taxon>Rhipicephalinae</taxon>
        <taxon>Rhipicephalus</taxon>
        <taxon>Boophilus</taxon>
    </lineage>
</organism>
<dbReference type="GO" id="GO:0005789">
    <property type="term" value="C:endoplasmic reticulum membrane"/>
    <property type="evidence" value="ECO:0007669"/>
    <property type="project" value="TreeGrafter"/>
</dbReference>
<evidence type="ECO:0000313" key="12">
    <source>
        <dbReference type="Proteomes" id="UP000821866"/>
    </source>
</evidence>
<dbReference type="Proteomes" id="UP000821866">
    <property type="component" value="Unassembled WGS sequence"/>
</dbReference>
<evidence type="ECO:0000256" key="4">
    <source>
        <dbReference type="ARBA" id="ARBA00022692"/>
    </source>
</evidence>
<evidence type="ECO:0000313" key="11">
    <source>
        <dbReference type="EMBL" id="KAH8026009.1"/>
    </source>
</evidence>
<proteinExistence type="inferred from homology"/>
<feature type="transmembrane region" description="Helical" evidence="10">
    <location>
        <begin position="142"/>
        <end position="166"/>
    </location>
</feature>
<dbReference type="AlphaFoldDB" id="A0A9J6DVS7"/>
<comment type="subcellular location">
    <subcellularLocation>
        <location evidence="1">Membrane</location>
        <topology evidence="1">Multi-pass membrane protein</topology>
    </subcellularLocation>
</comment>
<dbReference type="Pfam" id="PF01151">
    <property type="entry name" value="ELO"/>
    <property type="match status" value="1"/>
</dbReference>
<evidence type="ECO:0000256" key="10">
    <source>
        <dbReference type="RuleBase" id="RU361115"/>
    </source>
</evidence>
<reference evidence="11" key="1">
    <citation type="journal article" date="2020" name="Cell">
        <title>Large-Scale Comparative Analyses of Tick Genomes Elucidate Their Genetic Diversity and Vector Capacities.</title>
        <authorList>
            <consortium name="Tick Genome and Microbiome Consortium (TIGMIC)"/>
            <person name="Jia N."/>
            <person name="Wang J."/>
            <person name="Shi W."/>
            <person name="Du L."/>
            <person name="Sun Y."/>
            <person name="Zhan W."/>
            <person name="Jiang J.F."/>
            <person name="Wang Q."/>
            <person name="Zhang B."/>
            <person name="Ji P."/>
            <person name="Bell-Sakyi L."/>
            <person name="Cui X.M."/>
            <person name="Yuan T.T."/>
            <person name="Jiang B.G."/>
            <person name="Yang W.F."/>
            <person name="Lam T.T."/>
            <person name="Chang Q.C."/>
            <person name="Ding S.J."/>
            <person name="Wang X.J."/>
            <person name="Zhu J.G."/>
            <person name="Ruan X.D."/>
            <person name="Zhao L."/>
            <person name="Wei J.T."/>
            <person name="Ye R.Z."/>
            <person name="Que T.C."/>
            <person name="Du C.H."/>
            <person name="Zhou Y.H."/>
            <person name="Cheng J.X."/>
            <person name="Dai P.F."/>
            <person name="Guo W.B."/>
            <person name="Han X.H."/>
            <person name="Huang E.J."/>
            <person name="Li L.F."/>
            <person name="Wei W."/>
            <person name="Gao Y.C."/>
            <person name="Liu J.Z."/>
            <person name="Shao H.Z."/>
            <person name="Wang X."/>
            <person name="Wang C.C."/>
            <person name="Yang T.C."/>
            <person name="Huo Q.B."/>
            <person name="Li W."/>
            <person name="Chen H.Y."/>
            <person name="Chen S.E."/>
            <person name="Zhou L.G."/>
            <person name="Ni X.B."/>
            <person name="Tian J.H."/>
            <person name="Sheng Y."/>
            <person name="Liu T."/>
            <person name="Pan Y.S."/>
            <person name="Xia L.Y."/>
            <person name="Li J."/>
            <person name="Zhao F."/>
            <person name="Cao W.C."/>
        </authorList>
    </citation>
    <scope>NUCLEOTIDE SEQUENCE</scope>
    <source>
        <strain evidence="11">Rmic-2018</strain>
    </source>
</reference>
<dbReference type="GO" id="GO:0030148">
    <property type="term" value="P:sphingolipid biosynthetic process"/>
    <property type="evidence" value="ECO:0007669"/>
    <property type="project" value="TreeGrafter"/>
</dbReference>
<dbReference type="PANTHER" id="PTHR11157">
    <property type="entry name" value="FATTY ACID ACYL TRANSFERASE-RELATED"/>
    <property type="match status" value="1"/>
</dbReference>
<evidence type="ECO:0000256" key="9">
    <source>
        <dbReference type="ARBA" id="ARBA00023160"/>
    </source>
</evidence>
<keyword evidence="3 10" id="KW-0808">Transferase</keyword>
<keyword evidence="7 10" id="KW-0443">Lipid metabolism</keyword>
<keyword evidence="8 10" id="KW-0472">Membrane</keyword>
<dbReference type="GO" id="GO:0009922">
    <property type="term" value="F:fatty acid elongase activity"/>
    <property type="evidence" value="ECO:0007669"/>
    <property type="project" value="UniProtKB-EC"/>
</dbReference>
<comment type="caution">
    <text evidence="11">The sequence shown here is derived from an EMBL/GenBank/DDBJ whole genome shotgun (WGS) entry which is preliminary data.</text>
</comment>
<gene>
    <name evidence="11" type="ORF">HPB51_015358</name>
</gene>
<dbReference type="VEuPathDB" id="VectorBase:LOC119169535"/>
<feature type="transmembrane region" description="Helical" evidence="10">
    <location>
        <begin position="265"/>
        <end position="285"/>
    </location>
</feature>
<evidence type="ECO:0000256" key="2">
    <source>
        <dbReference type="ARBA" id="ARBA00022516"/>
    </source>
</evidence>
<evidence type="ECO:0000256" key="8">
    <source>
        <dbReference type="ARBA" id="ARBA00023136"/>
    </source>
</evidence>
<sequence>MPLYRLQPVEALTKPPKDGCPGGAFEERSLVMGTASHYMTEARRQRKTVLFGKCGTEGCSFASTPFTVINCHSNMASSSLSLNPIKLASQIQQMGDARTRDYPVVMNPLFVFPLTIFYVYFVKVLGPRWMKNREPFQILNLVRVYNLLMVLLNARFCYIVVFHAYYPRRRYSLWCQGVTGKMDDELAYYYRTGWWYVAVRYADFLDTVFFIMRKKFNQVTHLHVIHHKYLWWKKYLTRIQIIQNVVFMSHMAIPLFVDCGFPRYLIWVANAQTFLVMCLFINFYIHSYIKRRGTPKLEADQATAKEKAHGVTNGKQD</sequence>
<evidence type="ECO:0000256" key="3">
    <source>
        <dbReference type="ARBA" id="ARBA00022679"/>
    </source>
</evidence>
<dbReference type="GO" id="GO:0034626">
    <property type="term" value="P:fatty acid elongation, polyunsaturated fatty acid"/>
    <property type="evidence" value="ECO:0007669"/>
    <property type="project" value="TreeGrafter"/>
</dbReference>
<keyword evidence="9 10" id="KW-0275">Fatty acid biosynthesis</keyword>
<name>A0A9J6DVS7_RHIMP</name>
<keyword evidence="12" id="KW-1185">Reference proteome</keyword>
<dbReference type="GO" id="GO:0042761">
    <property type="term" value="P:very long-chain fatty acid biosynthetic process"/>
    <property type="evidence" value="ECO:0007669"/>
    <property type="project" value="TreeGrafter"/>
</dbReference>
<dbReference type="EMBL" id="JABSTU010000007">
    <property type="protein sequence ID" value="KAH8026009.1"/>
    <property type="molecule type" value="Genomic_DNA"/>
</dbReference>
<protein>
    <recommendedName>
        <fullName evidence="10">Elongation of very long chain fatty acids protein</fullName>
        <ecNumber evidence="10">2.3.1.199</ecNumber>
    </recommendedName>
    <alternativeName>
        <fullName evidence="10">Very-long-chain 3-oxoacyl-CoA synthase</fullName>
    </alternativeName>
</protein>
<comment type="catalytic activity">
    <reaction evidence="10">
        <text>a very-long-chain acyl-CoA + malonyl-CoA + H(+) = a very-long-chain 3-oxoacyl-CoA + CO2 + CoA</text>
        <dbReference type="Rhea" id="RHEA:32727"/>
        <dbReference type="ChEBI" id="CHEBI:15378"/>
        <dbReference type="ChEBI" id="CHEBI:16526"/>
        <dbReference type="ChEBI" id="CHEBI:57287"/>
        <dbReference type="ChEBI" id="CHEBI:57384"/>
        <dbReference type="ChEBI" id="CHEBI:90725"/>
        <dbReference type="ChEBI" id="CHEBI:90736"/>
        <dbReference type="EC" id="2.3.1.199"/>
    </reaction>
</comment>
<keyword evidence="2 10" id="KW-0444">Lipid biosynthesis</keyword>
<keyword evidence="4 10" id="KW-0812">Transmembrane</keyword>
<dbReference type="EC" id="2.3.1.199" evidence="10"/>
<evidence type="ECO:0000256" key="6">
    <source>
        <dbReference type="ARBA" id="ARBA00022989"/>
    </source>
</evidence>
<reference evidence="11" key="2">
    <citation type="submission" date="2021-09" db="EMBL/GenBank/DDBJ databases">
        <authorList>
            <person name="Jia N."/>
            <person name="Wang J."/>
            <person name="Shi W."/>
            <person name="Du L."/>
            <person name="Sun Y."/>
            <person name="Zhan W."/>
            <person name="Jiang J."/>
            <person name="Wang Q."/>
            <person name="Zhang B."/>
            <person name="Ji P."/>
            <person name="Sakyi L.B."/>
            <person name="Cui X."/>
            <person name="Yuan T."/>
            <person name="Jiang B."/>
            <person name="Yang W."/>
            <person name="Lam T.T.-Y."/>
            <person name="Chang Q."/>
            <person name="Ding S."/>
            <person name="Wang X."/>
            <person name="Zhu J."/>
            <person name="Ruan X."/>
            <person name="Zhao L."/>
            <person name="Wei J."/>
            <person name="Que T."/>
            <person name="Du C."/>
            <person name="Cheng J."/>
            <person name="Dai P."/>
            <person name="Han X."/>
            <person name="Huang E."/>
            <person name="Gao Y."/>
            <person name="Liu J."/>
            <person name="Shao H."/>
            <person name="Ye R."/>
            <person name="Li L."/>
            <person name="Wei W."/>
            <person name="Wang X."/>
            <person name="Wang C."/>
            <person name="Huo Q."/>
            <person name="Li W."/>
            <person name="Guo W."/>
            <person name="Chen H."/>
            <person name="Chen S."/>
            <person name="Zhou L."/>
            <person name="Zhou L."/>
            <person name="Ni X."/>
            <person name="Tian J."/>
            <person name="Zhou Y."/>
            <person name="Sheng Y."/>
            <person name="Liu T."/>
            <person name="Pan Y."/>
            <person name="Xia L."/>
            <person name="Li J."/>
            <person name="Zhao F."/>
            <person name="Cao W."/>
        </authorList>
    </citation>
    <scope>NUCLEOTIDE SEQUENCE</scope>
    <source>
        <strain evidence="11">Rmic-2018</strain>
        <tissue evidence="11">Larvae</tissue>
    </source>
</reference>
<keyword evidence="6 10" id="KW-1133">Transmembrane helix</keyword>
<dbReference type="PANTHER" id="PTHR11157:SF69">
    <property type="entry name" value="ELONGATION OF VERY LONG CHAIN FATTY ACIDS PROTEIN 7"/>
    <property type="match status" value="1"/>
</dbReference>
<dbReference type="GO" id="GO:0034625">
    <property type="term" value="P:fatty acid elongation, monounsaturated fatty acid"/>
    <property type="evidence" value="ECO:0007669"/>
    <property type="project" value="TreeGrafter"/>
</dbReference>
<comment type="caution">
    <text evidence="10">Lacks conserved residue(s) required for the propagation of feature annotation.</text>
</comment>
<accession>A0A9J6DVS7</accession>
<dbReference type="GO" id="GO:0019367">
    <property type="term" value="P:fatty acid elongation, saturated fatty acid"/>
    <property type="evidence" value="ECO:0007669"/>
    <property type="project" value="TreeGrafter"/>
</dbReference>
<evidence type="ECO:0000256" key="1">
    <source>
        <dbReference type="ARBA" id="ARBA00004141"/>
    </source>
</evidence>
<comment type="similarity">
    <text evidence="10">Belongs to the ELO family.</text>
</comment>
<evidence type="ECO:0000256" key="7">
    <source>
        <dbReference type="ARBA" id="ARBA00023098"/>
    </source>
</evidence>
<feature type="transmembrane region" description="Helical" evidence="10">
    <location>
        <begin position="104"/>
        <end position="122"/>
    </location>
</feature>